<feature type="domain" description="Cytidyltransferase-like" evidence="3">
    <location>
        <begin position="33"/>
        <end position="147"/>
    </location>
</feature>
<dbReference type="AlphaFoldDB" id="A0AAU2W073"/>
<evidence type="ECO:0000313" key="4">
    <source>
        <dbReference type="EMBL" id="WTW73380.1"/>
    </source>
</evidence>
<name>A0AAU2W073_9ACTN</name>
<dbReference type="InterPro" id="IPR004821">
    <property type="entry name" value="Cyt_trans-like"/>
</dbReference>
<dbReference type="Gene3D" id="3.40.50.620">
    <property type="entry name" value="HUPs"/>
    <property type="match status" value="1"/>
</dbReference>
<dbReference type="SUPFAM" id="SSF52374">
    <property type="entry name" value="Nucleotidylyl transferase"/>
    <property type="match status" value="1"/>
</dbReference>
<dbReference type="GO" id="GO:0016779">
    <property type="term" value="F:nucleotidyltransferase activity"/>
    <property type="evidence" value="ECO:0007669"/>
    <property type="project" value="UniProtKB-KW"/>
</dbReference>
<dbReference type="EMBL" id="CP108313">
    <property type="protein sequence ID" value="WTW73380.1"/>
    <property type="molecule type" value="Genomic_DNA"/>
</dbReference>
<dbReference type="PANTHER" id="PTHR43793">
    <property type="entry name" value="FAD SYNTHASE"/>
    <property type="match status" value="1"/>
</dbReference>
<dbReference type="PANTHER" id="PTHR43793:SF2">
    <property type="entry name" value="BIFUNCTIONAL PROTEIN HLDE"/>
    <property type="match status" value="1"/>
</dbReference>
<reference evidence="4" key="1">
    <citation type="submission" date="2022-10" db="EMBL/GenBank/DDBJ databases">
        <title>The complete genomes of actinobacterial strains from the NBC collection.</title>
        <authorList>
            <person name="Joergensen T.S."/>
            <person name="Alvarez Arevalo M."/>
            <person name="Sterndorff E.B."/>
            <person name="Faurdal D."/>
            <person name="Vuksanovic O."/>
            <person name="Mourched A.-S."/>
            <person name="Charusanti P."/>
            <person name="Shaw S."/>
            <person name="Blin K."/>
            <person name="Weber T."/>
        </authorList>
    </citation>
    <scope>NUCLEOTIDE SEQUENCE</scope>
    <source>
        <strain evidence="4">NBC_00008</strain>
    </source>
</reference>
<evidence type="ECO:0000256" key="2">
    <source>
        <dbReference type="ARBA" id="ARBA00022695"/>
    </source>
</evidence>
<keyword evidence="1" id="KW-0808">Transferase</keyword>
<gene>
    <name evidence="4" type="ORF">OG398_36660</name>
</gene>
<accession>A0AAU2W073</accession>
<dbReference type="InterPro" id="IPR050385">
    <property type="entry name" value="Archaeal_FAD_synthase"/>
</dbReference>
<dbReference type="Pfam" id="PF01467">
    <property type="entry name" value="CTP_transf_like"/>
    <property type="match status" value="1"/>
</dbReference>
<keyword evidence="2 4" id="KW-0548">Nucleotidyltransferase</keyword>
<evidence type="ECO:0000256" key="1">
    <source>
        <dbReference type="ARBA" id="ARBA00022679"/>
    </source>
</evidence>
<proteinExistence type="predicted"/>
<dbReference type="NCBIfam" id="TIGR00125">
    <property type="entry name" value="cyt_tran_rel"/>
    <property type="match status" value="1"/>
</dbReference>
<protein>
    <submittedName>
        <fullName evidence="4">Adenylyltransferase/cytidyltransferase family protein</fullName>
    </submittedName>
</protein>
<dbReference type="InterPro" id="IPR014729">
    <property type="entry name" value="Rossmann-like_a/b/a_fold"/>
</dbReference>
<evidence type="ECO:0000259" key="3">
    <source>
        <dbReference type="Pfam" id="PF01467"/>
    </source>
</evidence>
<organism evidence="4">
    <name type="scientific">Streptomyces sp. NBC_00008</name>
    <dbReference type="NCBI Taxonomy" id="2903610"/>
    <lineage>
        <taxon>Bacteria</taxon>
        <taxon>Bacillati</taxon>
        <taxon>Actinomycetota</taxon>
        <taxon>Actinomycetes</taxon>
        <taxon>Kitasatosporales</taxon>
        <taxon>Streptomycetaceae</taxon>
        <taxon>Streptomyces</taxon>
    </lineage>
</organism>
<sequence>MAMTRTGKVLPAGVIADLRAEWGRGGMTVGQCHGCFDILHEGHVHYLRQAAEHVDMLIVSVTAARHVGKGPGRPVFSDRARLSVLAALGTVDYVALSDHPTAVPLIELWRPDFYFKGADYAQTEDPRVVAERDALEAVGGKFFTTDDSVLDSSTRALRAWASP</sequence>